<name>A0AAD4G6S2_BOLED</name>
<dbReference type="AlphaFoldDB" id="A0AAD4G6S2"/>
<gene>
    <name evidence="1" type="ORF">L210DRAFT_2488542</name>
</gene>
<evidence type="ECO:0000313" key="1">
    <source>
        <dbReference type="EMBL" id="KAF8417187.1"/>
    </source>
</evidence>
<reference evidence="1" key="1">
    <citation type="submission" date="2019-10" db="EMBL/GenBank/DDBJ databases">
        <authorList>
            <consortium name="DOE Joint Genome Institute"/>
            <person name="Kuo A."/>
            <person name="Miyauchi S."/>
            <person name="Kiss E."/>
            <person name="Drula E."/>
            <person name="Kohler A."/>
            <person name="Sanchez-Garcia M."/>
            <person name="Andreopoulos B."/>
            <person name="Barry K.W."/>
            <person name="Bonito G."/>
            <person name="Buee M."/>
            <person name="Carver A."/>
            <person name="Chen C."/>
            <person name="Cichocki N."/>
            <person name="Clum A."/>
            <person name="Culley D."/>
            <person name="Crous P.W."/>
            <person name="Fauchery L."/>
            <person name="Girlanda M."/>
            <person name="Hayes R."/>
            <person name="Keri Z."/>
            <person name="LaButti K."/>
            <person name="Lipzen A."/>
            <person name="Lombard V."/>
            <person name="Magnuson J."/>
            <person name="Maillard F."/>
            <person name="Morin E."/>
            <person name="Murat C."/>
            <person name="Nolan M."/>
            <person name="Ohm R."/>
            <person name="Pangilinan J."/>
            <person name="Pereira M."/>
            <person name="Perotto S."/>
            <person name="Peter M."/>
            <person name="Riley R."/>
            <person name="Sitrit Y."/>
            <person name="Stielow B."/>
            <person name="Szollosi G."/>
            <person name="Zifcakova L."/>
            <person name="Stursova M."/>
            <person name="Spatafora J.W."/>
            <person name="Tedersoo L."/>
            <person name="Vaario L.-M."/>
            <person name="Yamada A."/>
            <person name="Yan M."/>
            <person name="Wang P."/>
            <person name="Xu J."/>
            <person name="Bruns T."/>
            <person name="Baldrian P."/>
            <person name="Vilgalys R."/>
            <person name="Henrissat B."/>
            <person name="Grigoriev I.V."/>
            <person name="Hibbett D."/>
            <person name="Nagy L.G."/>
            <person name="Martin F.M."/>
        </authorList>
    </citation>
    <scope>NUCLEOTIDE SEQUENCE</scope>
    <source>
        <strain evidence="1">BED1</strain>
    </source>
</reference>
<dbReference type="EMBL" id="WHUW01000229">
    <property type="protein sequence ID" value="KAF8417187.1"/>
    <property type="molecule type" value="Genomic_DNA"/>
</dbReference>
<comment type="caution">
    <text evidence="1">The sequence shown here is derived from an EMBL/GenBank/DDBJ whole genome shotgun (WGS) entry which is preliminary data.</text>
</comment>
<keyword evidence="2" id="KW-1185">Reference proteome</keyword>
<reference evidence="1" key="2">
    <citation type="journal article" date="2020" name="Nat. Commun.">
        <title>Large-scale genome sequencing of mycorrhizal fungi provides insights into the early evolution of symbiotic traits.</title>
        <authorList>
            <person name="Miyauchi S."/>
            <person name="Kiss E."/>
            <person name="Kuo A."/>
            <person name="Drula E."/>
            <person name="Kohler A."/>
            <person name="Sanchez-Garcia M."/>
            <person name="Morin E."/>
            <person name="Andreopoulos B."/>
            <person name="Barry K.W."/>
            <person name="Bonito G."/>
            <person name="Buee M."/>
            <person name="Carver A."/>
            <person name="Chen C."/>
            <person name="Cichocki N."/>
            <person name="Clum A."/>
            <person name="Culley D."/>
            <person name="Crous P.W."/>
            <person name="Fauchery L."/>
            <person name="Girlanda M."/>
            <person name="Hayes R.D."/>
            <person name="Keri Z."/>
            <person name="LaButti K."/>
            <person name="Lipzen A."/>
            <person name="Lombard V."/>
            <person name="Magnuson J."/>
            <person name="Maillard F."/>
            <person name="Murat C."/>
            <person name="Nolan M."/>
            <person name="Ohm R.A."/>
            <person name="Pangilinan J."/>
            <person name="Pereira M.F."/>
            <person name="Perotto S."/>
            <person name="Peter M."/>
            <person name="Pfister S."/>
            <person name="Riley R."/>
            <person name="Sitrit Y."/>
            <person name="Stielow J.B."/>
            <person name="Szollosi G."/>
            <person name="Zifcakova L."/>
            <person name="Stursova M."/>
            <person name="Spatafora J.W."/>
            <person name="Tedersoo L."/>
            <person name="Vaario L.M."/>
            <person name="Yamada A."/>
            <person name="Yan M."/>
            <person name="Wang P."/>
            <person name="Xu J."/>
            <person name="Bruns T."/>
            <person name="Baldrian P."/>
            <person name="Vilgalys R."/>
            <person name="Dunand C."/>
            <person name="Henrissat B."/>
            <person name="Grigoriev I.V."/>
            <person name="Hibbett D."/>
            <person name="Nagy L.G."/>
            <person name="Martin F.M."/>
        </authorList>
    </citation>
    <scope>NUCLEOTIDE SEQUENCE</scope>
    <source>
        <strain evidence="1">BED1</strain>
    </source>
</reference>
<protein>
    <submittedName>
        <fullName evidence="1">Uncharacterized protein</fullName>
    </submittedName>
</protein>
<sequence length="68" mass="7811">MTQQKYTRLYDFTKRLSIHHADGELKGILSLQFRGTSCQSTYRGAACFPSGCCNRRECVHPRAACQRR</sequence>
<dbReference type="Proteomes" id="UP001194468">
    <property type="component" value="Unassembled WGS sequence"/>
</dbReference>
<organism evidence="1 2">
    <name type="scientific">Boletus edulis BED1</name>
    <dbReference type="NCBI Taxonomy" id="1328754"/>
    <lineage>
        <taxon>Eukaryota</taxon>
        <taxon>Fungi</taxon>
        <taxon>Dikarya</taxon>
        <taxon>Basidiomycota</taxon>
        <taxon>Agaricomycotina</taxon>
        <taxon>Agaricomycetes</taxon>
        <taxon>Agaricomycetidae</taxon>
        <taxon>Boletales</taxon>
        <taxon>Boletineae</taxon>
        <taxon>Boletaceae</taxon>
        <taxon>Boletoideae</taxon>
        <taxon>Boletus</taxon>
    </lineage>
</organism>
<evidence type="ECO:0000313" key="2">
    <source>
        <dbReference type="Proteomes" id="UP001194468"/>
    </source>
</evidence>
<proteinExistence type="predicted"/>
<accession>A0AAD4G6S2</accession>